<feature type="region of interest" description="Disordered" evidence="1">
    <location>
        <begin position="56"/>
        <end position="83"/>
    </location>
</feature>
<protein>
    <submittedName>
        <fullName evidence="3">Cell wall hydrolase</fullName>
    </submittedName>
</protein>
<keyword evidence="4" id="KW-1185">Reference proteome</keyword>
<evidence type="ECO:0000313" key="3">
    <source>
        <dbReference type="EMBL" id="MBI6630534.1"/>
    </source>
</evidence>
<reference evidence="3" key="1">
    <citation type="submission" date="2020-12" db="EMBL/GenBank/DDBJ databases">
        <title>Pontibaca salina gen. nov., sp. nov., isolated from marine sediment.</title>
        <authorList>
            <person name="Bo J."/>
            <person name="Wang S."/>
            <person name="Song X."/>
            <person name="Du Z."/>
        </authorList>
    </citation>
    <scope>NUCLEOTIDE SEQUENCE</scope>
    <source>
        <strain evidence="3">S1109L</strain>
    </source>
</reference>
<feature type="domain" description="Cell wall hydrolase SleB" evidence="2">
    <location>
        <begin position="100"/>
        <end position="209"/>
    </location>
</feature>
<dbReference type="AlphaFoldDB" id="A0A934HVZ4"/>
<dbReference type="GO" id="GO:0016787">
    <property type="term" value="F:hydrolase activity"/>
    <property type="evidence" value="ECO:0007669"/>
    <property type="project" value="UniProtKB-KW"/>
</dbReference>
<gene>
    <name evidence="3" type="ORF">JAO82_11670</name>
</gene>
<dbReference type="Gene3D" id="1.10.10.2520">
    <property type="entry name" value="Cell wall hydrolase SleB, domain 1"/>
    <property type="match status" value="1"/>
</dbReference>
<dbReference type="Pfam" id="PF07486">
    <property type="entry name" value="Hydrolase_2"/>
    <property type="match status" value="1"/>
</dbReference>
<accession>A0A934HVZ4</accession>
<evidence type="ECO:0000259" key="2">
    <source>
        <dbReference type="Pfam" id="PF07486"/>
    </source>
</evidence>
<name>A0A934HVZ4_9RHOB</name>
<proteinExistence type="predicted"/>
<comment type="caution">
    <text evidence="3">The sequence shown here is derived from an EMBL/GenBank/DDBJ whole genome shotgun (WGS) entry which is preliminary data.</text>
</comment>
<organism evidence="3 4">
    <name type="scientific">Pontibaca salina</name>
    <dbReference type="NCBI Taxonomy" id="2795731"/>
    <lineage>
        <taxon>Bacteria</taxon>
        <taxon>Pseudomonadati</taxon>
        <taxon>Pseudomonadota</taxon>
        <taxon>Alphaproteobacteria</taxon>
        <taxon>Rhodobacterales</taxon>
        <taxon>Roseobacteraceae</taxon>
        <taxon>Pontibaca</taxon>
    </lineage>
</organism>
<sequence>MTRFLVAVAIATAAVGLVFAVPLKVEAEHGSAMAQDRARVAPPRTGGVRGLLTSLRPPAKTPKKPRQVEFSRTWVDSQPSPSGGADWQCLSEALYFEARGETVRGQFAVAEVILNRTKSPQYPQTVCGVIRQGTGRKHQCQFSYTCDGNKEVIAEPRAFERVSKVARAVLDGARVNLTDGATHYHTVNVSPSWSRVFTRTAAIGVHLFYRDNYRTAQAH</sequence>
<evidence type="ECO:0000256" key="1">
    <source>
        <dbReference type="SAM" id="MobiDB-lite"/>
    </source>
</evidence>
<dbReference type="InterPro" id="IPR042047">
    <property type="entry name" value="SleB_dom1"/>
</dbReference>
<evidence type="ECO:0000313" key="4">
    <source>
        <dbReference type="Proteomes" id="UP000613255"/>
    </source>
</evidence>
<dbReference type="RefSeq" id="WP_198686560.1">
    <property type="nucleotide sequence ID" value="NZ_JAEIJD010000010.1"/>
</dbReference>
<keyword evidence="3" id="KW-0378">Hydrolase</keyword>
<dbReference type="InterPro" id="IPR011105">
    <property type="entry name" value="Cell_wall_hydrolase_SleB"/>
</dbReference>
<dbReference type="Proteomes" id="UP000613255">
    <property type="component" value="Unassembled WGS sequence"/>
</dbReference>
<dbReference type="EMBL" id="JAEIJD010000010">
    <property type="protein sequence ID" value="MBI6630534.1"/>
    <property type="molecule type" value="Genomic_DNA"/>
</dbReference>